<dbReference type="PANTHER" id="PTHR43706">
    <property type="entry name" value="NADH DEHYDROGENASE"/>
    <property type="match status" value="1"/>
</dbReference>
<feature type="transmembrane region" description="Helical" evidence="9">
    <location>
        <begin position="367"/>
        <end position="384"/>
    </location>
</feature>
<feature type="domain" description="FAD/NAD(P)-binding" evidence="10">
    <location>
        <begin position="5"/>
        <end position="320"/>
    </location>
</feature>
<dbReference type="Pfam" id="PF22366">
    <property type="entry name" value="NDH2_C"/>
    <property type="match status" value="1"/>
</dbReference>
<keyword evidence="9" id="KW-0472">Membrane</keyword>
<keyword evidence="3" id="KW-0285">Flavoprotein</keyword>
<comment type="similarity">
    <text evidence="1">Belongs to the NADH dehydrogenase family.</text>
</comment>
<accession>A0A7C3DEE3</accession>
<dbReference type="PRINTS" id="PR00368">
    <property type="entry name" value="FADPNR"/>
</dbReference>
<evidence type="ECO:0000256" key="5">
    <source>
        <dbReference type="ARBA" id="ARBA00022946"/>
    </source>
</evidence>
<reference evidence="12" key="1">
    <citation type="journal article" date="2020" name="mSystems">
        <title>Genome- and Community-Level Interaction Insights into Carbon Utilization and Element Cycling Functions of Hydrothermarchaeota in Hydrothermal Sediment.</title>
        <authorList>
            <person name="Zhou Z."/>
            <person name="Liu Y."/>
            <person name="Xu W."/>
            <person name="Pan J."/>
            <person name="Luo Z.H."/>
            <person name="Li M."/>
        </authorList>
    </citation>
    <scope>NUCLEOTIDE SEQUENCE [LARGE SCALE GENOMIC DNA]</scope>
    <source>
        <strain evidence="12">SpSt-524</strain>
    </source>
</reference>
<gene>
    <name evidence="12" type="ORF">ENS82_01020</name>
</gene>
<evidence type="ECO:0000256" key="7">
    <source>
        <dbReference type="ARBA" id="ARBA00023027"/>
    </source>
</evidence>
<keyword evidence="5" id="KW-0809">Transit peptide</keyword>
<keyword evidence="9" id="KW-1133">Transmembrane helix</keyword>
<evidence type="ECO:0000256" key="1">
    <source>
        <dbReference type="ARBA" id="ARBA00005272"/>
    </source>
</evidence>
<proteinExistence type="inferred from homology"/>
<dbReference type="AlphaFoldDB" id="A0A7C3DEE3"/>
<organism evidence="12">
    <name type="scientific">Meiothermus ruber</name>
    <dbReference type="NCBI Taxonomy" id="277"/>
    <lineage>
        <taxon>Bacteria</taxon>
        <taxon>Thermotogati</taxon>
        <taxon>Deinococcota</taxon>
        <taxon>Deinococci</taxon>
        <taxon>Thermales</taxon>
        <taxon>Thermaceae</taxon>
        <taxon>Meiothermus</taxon>
    </lineage>
</organism>
<evidence type="ECO:0000256" key="2">
    <source>
        <dbReference type="ARBA" id="ARBA00012637"/>
    </source>
</evidence>
<feature type="domain" description="External alternative NADH-ubiquinone oxidoreductase-like C-terminal" evidence="11">
    <location>
        <begin position="344"/>
        <end position="399"/>
    </location>
</feature>
<sequence length="427" mass="47277">MANKHVVVLGAGFAGLHAVRELSREPGVRVTLVDRNNYHLFQPLLYQVATAGLEAPQIAFPIRAFLRKHKNARFLLGSAEGVDPRARVLWVEGRPITYDYLIVGTGARTNDFGLPGVARYGYGLKNLDDAMKIRDRILSAWEEAVRTPDPARRKALLTFVVVGGGPTGVELAGALGELRRHVASRDYPDLDLSEFRVVLIEAGPRLLEAFAPSSAQYAQRFLEKLGVELMLGEQVVEVTPNAVRLRSGLTLPSFTVVWSAGVTGQALPGLTPARGNRIATTPALYVPDYPSIYVAGDLNYLEYRDGRPHPQVAPAAMQQGALAARNILRELHGQEKLPFKYKEKGSMATLGRSHAIAEIGNLKMRGFLAWGAWLAVHLYYLIGFRNRMMVLSNWAYSYFTYDYAVRIMHNRHSFAEQGEPVGDSVRL</sequence>
<dbReference type="EMBL" id="DSWI01000008">
    <property type="protein sequence ID" value="HFG19290.1"/>
    <property type="molecule type" value="Genomic_DNA"/>
</dbReference>
<evidence type="ECO:0000256" key="4">
    <source>
        <dbReference type="ARBA" id="ARBA00022827"/>
    </source>
</evidence>
<comment type="catalytic activity">
    <reaction evidence="8">
        <text>a quinone + NADH + H(+) = a quinol + NAD(+)</text>
        <dbReference type="Rhea" id="RHEA:46160"/>
        <dbReference type="ChEBI" id="CHEBI:15378"/>
        <dbReference type="ChEBI" id="CHEBI:24646"/>
        <dbReference type="ChEBI" id="CHEBI:57540"/>
        <dbReference type="ChEBI" id="CHEBI:57945"/>
        <dbReference type="ChEBI" id="CHEBI:132124"/>
        <dbReference type="EC" id="1.6.5.9"/>
    </reaction>
</comment>
<protein>
    <recommendedName>
        <fullName evidence="2">NADH:ubiquinone reductase (non-electrogenic)</fullName>
        <ecNumber evidence="2">1.6.5.9</ecNumber>
    </recommendedName>
</protein>
<evidence type="ECO:0000256" key="8">
    <source>
        <dbReference type="ARBA" id="ARBA00047599"/>
    </source>
</evidence>
<dbReference type="GO" id="GO:0050136">
    <property type="term" value="F:NADH dehydrogenase (quinone) (non-electrogenic) activity"/>
    <property type="evidence" value="ECO:0007669"/>
    <property type="project" value="UniProtKB-EC"/>
</dbReference>
<dbReference type="InterPro" id="IPR023753">
    <property type="entry name" value="FAD/NAD-binding_dom"/>
</dbReference>
<dbReference type="InterPro" id="IPR036188">
    <property type="entry name" value="FAD/NAD-bd_sf"/>
</dbReference>
<keyword evidence="9" id="KW-0812">Transmembrane</keyword>
<dbReference type="Pfam" id="PF07992">
    <property type="entry name" value="Pyr_redox_2"/>
    <property type="match status" value="1"/>
</dbReference>
<evidence type="ECO:0000256" key="3">
    <source>
        <dbReference type="ARBA" id="ARBA00022630"/>
    </source>
</evidence>
<dbReference type="Gene3D" id="3.50.50.100">
    <property type="match status" value="1"/>
</dbReference>
<evidence type="ECO:0000259" key="10">
    <source>
        <dbReference type="Pfam" id="PF07992"/>
    </source>
</evidence>
<evidence type="ECO:0000256" key="9">
    <source>
        <dbReference type="SAM" id="Phobius"/>
    </source>
</evidence>
<keyword evidence="6" id="KW-0560">Oxidoreductase</keyword>
<evidence type="ECO:0000256" key="6">
    <source>
        <dbReference type="ARBA" id="ARBA00023002"/>
    </source>
</evidence>
<evidence type="ECO:0000313" key="12">
    <source>
        <dbReference type="EMBL" id="HFG19290.1"/>
    </source>
</evidence>
<keyword evidence="4" id="KW-0274">FAD</keyword>
<dbReference type="InterPro" id="IPR045024">
    <property type="entry name" value="NDH-2"/>
</dbReference>
<dbReference type="PRINTS" id="PR00411">
    <property type="entry name" value="PNDRDTASEI"/>
</dbReference>
<dbReference type="InterPro" id="IPR054585">
    <property type="entry name" value="NDH2-like_C"/>
</dbReference>
<name>A0A7C3DEE3_MEIRU</name>
<dbReference type="EC" id="1.6.5.9" evidence="2"/>
<dbReference type="PANTHER" id="PTHR43706:SF47">
    <property type="entry name" value="EXTERNAL NADH-UBIQUINONE OXIDOREDUCTASE 1, MITOCHONDRIAL-RELATED"/>
    <property type="match status" value="1"/>
</dbReference>
<evidence type="ECO:0000259" key="11">
    <source>
        <dbReference type="Pfam" id="PF22366"/>
    </source>
</evidence>
<dbReference type="SUPFAM" id="SSF51905">
    <property type="entry name" value="FAD/NAD(P)-binding domain"/>
    <property type="match status" value="1"/>
</dbReference>
<keyword evidence="7" id="KW-0520">NAD</keyword>
<comment type="caution">
    <text evidence="12">The sequence shown here is derived from an EMBL/GenBank/DDBJ whole genome shotgun (WGS) entry which is preliminary data.</text>
</comment>